<organism evidence="2 3">
    <name type="scientific">Agromyces ramosus</name>
    <dbReference type="NCBI Taxonomy" id="33879"/>
    <lineage>
        <taxon>Bacteria</taxon>
        <taxon>Bacillati</taxon>
        <taxon>Actinomycetota</taxon>
        <taxon>Actinomycetes</taxon>
        <taxon>Micrococcales</taxon>
        <taxon>Microbacteriaceae</taxon>
        <taxon>Agromyces</taxon>
    </lineage>
</organism>
<proteinExistence type="predicted"/>
<keyword evidence="1" id="KW-1133">Transmembrane helix</keyword>
<keyword evidence="3" id="KW-1185">Reference proteome</keyword>
<keyword evidence="1" id="KW-0812">Transmembrane</keyword>
<name>A0ABU0R6C3_9MICO</name>
<evidence type="ECO:0000313" key="2">
    <source>
        <dbReference type="EMBL" id="MDQ0893618.1"/>
    </source>
</evidence>
<gene>
    <name evidence="2" type="ORF">QFZ26_001173</name>
</gene>
<dbReference type="EMBL" id="JAUSYY010000001">
    <property type="protein sequence ID" value="MDQ0893618.1"/>
    <property type="molecule type" value="Genomic_DNA"/>
</dbReference>
<keyword evidence="1" id="KW-0472">Membrane</keyword>
<protein>
    <submittedName>
        <fullName evidence="2">Uncharacterized protein</fullName>
    </submittedName>
</protein>
<evidence type="ECO:0000313" key="3">
    <source>
        <dbReference type="Proteomes" id="UP001239083"/>
    </source>
</evidence>
<dbReference type="Proteomes" id="UP001239083">
    <property type="component" value="Unassembled WGS sequence"/>
</dbReference>
<feature type="transmembrane region" description="Helical" evidence="1">
    <location>
        <begin position="54"/>
        <end position="85"/>
    </location>
</feature>
<reference evidence="2 3" key="1">
    <citation type="submission" date="2023-07" db="EMBL/GenBank/DDBJ databases">
        <title>Comparative genomics of wheat-associated soil bacteria to identify genetic determinants of phenazine resistance.</title>
        <authorList>
            <person name="Mouncey N."/>
        </authorList>
    </citation>
    <scope>NUCLEOTIDE SEQUENCE [LARGE SCALE GENOMIC DNA]</scope>
    <source>
        <strain evidence="2 3">V3I3</strain>
    </source>
</reference>
<comment type="caution">
    <text evidence="2">The sequence shown here is derived from an EMBL/GenBank/DDBJ whole genome shotgun (WGS) entry which is preliminary data.</text>
</comment>
<sequence>MKGSLMDWVDEVVRNAAPPPLGDDSAVAEQAAAVARAVVAAQTRERARISRLRGFLGGTALGIGVLGLGVTAATAGPAVFAWLGWTPDVVAQRSFELGDGSEPGLCEVFIRVIPEYHDISNEEADRRTEEARKFLTGHDWEPLIASITESEIQTAFAEEVARRSAALAGSTTPPPATLSGAATDVMFDRFSAEFERAGHLQHGVSLEAAAGPCGDTSDGPTQ</sequence>
<accession>A0ABU0R6C3</accession>
<evidence type="ECO:0000256" key="1">
    <source>
        <dbReference type="SAM" id="Phobius"/>
    </source>
</evidence>
<dbReference type="RefSeq" id="WP_307040194.1">
    <property type="nucleotide sequence ID" value="NZ_JAUSYY010000001.1"/>
</dbReference>